<feature type="region of interest" description="Disordered" evidence="1">
    <location>
        <begin position="21"/>
        <end position="80"/>
    </location>
</feature>
<dbReference type="KEGG" id="knv:Pan216_54110"/>
<evidence type="ECO:0000313" key="2">
    <source>
        <dbReference type="EMBL" id="QDU64521.1"/>
    </source>
</evidence>
<feature type="compositionally biased region" description="Polar residues" evidence="1">
    <location>
        <begin position="159"/>
        <end position="181"/>
    </location>
</feature>
<gene>
    <name evidence="2" type="ORF">Pan216_54110</name>
</gene>
<dbReference type="RefSeq" id="WP_145262788.1">
    <property type="nucleotide sequence ID" value="NZ_CP036279.1"/>
</dbReference>
<dbReference type="EMBL" id="CP036279">
    <property type="protein sequence ID" value="QDU64521.1"/>
    <property type="molecule type" value="Genomic_DNA"/>
</dbReference>
<name>A0A518BC08_9BACT</name>
<feature type="compositionally biased region" description="Acidic residues" evidence="1">
    <location>
        <begin position="48"/>
        <end position="58"/>
    </location>
</feature>
<sequence>MSRVGSTGASDQLQQLAAILGRQSVRPTTETPVALPEPAKNLAPLDSSFEDDFEESDSSSEVVTSFPNRLTADGPTERDPNSLEKVFERIGEEIDTSVEANREDVARRISELVDQFEQLLVRIDEIVDDRDPESRTQGAASVLESLLGSADGLLDHLLESTSSLIESPSQGAETSSPSNPADRTGDLPLVQRGLNVVL</sequence>
<protein>
    <submittedName>
        <fullName evidence="2">Uncharacterized protein</fullName>
    </submittedName>
</protein>
<evidence type="ECO:0000313" key="3">
    <source>
        <dbReference type="Proteomes" id="UP000317093"/>
    </source>
</evidence>
<proteinExistence type="predicted"/>
<dbReference type="Proteomes" id="UP000317093">
    <property type="component" value="Chromosome"/>
</dbReference>
<keyword evidence="3" id="KW-1185">Reference proteome</keyword>
<feature type="region of interest" description="Disordered" evidence="1">
    <location>
        <begin position="159"/>
        <end position="188"/>
    </location>
</feature>
<accession>A0A518BC08</accession>
<reference evidence="2 3" key="1">
    <citation type="submission" date="2019-02" db="EMBL/GenBank/DDBJ databases">
        <title>Deep-cultivation of Planctomycetes and their phenomic and genomic characterization uncovers novel biology.</title>
        <authorList>
            <person name="Wiegand S."/>
            <person name="Jogler M."/>
            <person name="Boedeker C."/>
            <person name="Pinto D."/>
            <person name="Vollmers J."/>
            <person name="Rivas-Marin E."/>
            <person name="Kohn T."/>
            <person name="Peeters S.H."/>
            <person name="Heuer A."/>
            <person name="Rast P."/>
            <person name="Oberbeckmann S."/>
            <person name="Bunk B."/>
            <person name="Jeske O."/>
            <person name="Meyerdierks A."/>
            <person name="Storesund J.E."/>
            <person name="Kallscheuer N."/>
            <person name="Luecker S."/>
            <person name="Lage O.M."/>
            <person name="Pohl T."/>
            <person name="Merkel B.J."/>
            <person name="Hornburger P."/>
            <person name="Mueller R.-W."/>
            <person name="Bruemmer F."/>
            <person name="Labrenz M."/>
            <person name="Spormann A.M."/>
            <person name="Op den Camp H."/>
            <person name="Overmann J."/>
            <person name="Amann R."/>
            <person name="Jetten M.S.M."/>
            <person name="Mascher T."/>
            <person name="Medema M.H."/>
            <person name="Devos D.P."/>
            <person name="Kaster A.-K."/>
            <person name="Ovreas L."/>
            <person name="Rohde M."/>
            <person name="Galperin M.Y."/>
            <person name="Jogler C."/>
        </authorList>
    </citation>
    <scope>NUCLEOTIDE SEQUENCE [LARGE SCALE GENOMIC DNA]</scope>
    <source>
        <strain evidence="2 3">Pan216</strain>
    </source>
</reference>
<dbReference type="AlphaFoldDB" id="A0A518BC08"/>
<organism evidence="2 3">
    <name type="scientific">Kolteria novifilia</name>
    <dbReference type="NCBI Taxonomy" id="2527975"/>
    <lineage>
        <taxon>Bacteria</taxon>
        <taxon>Pseudomonadati</taxon>
        <taxon>Planctomycetota</taxon>
        <taxon>Planctomycetia</taxon>
        <taxon>Kolteriales</taxon>
        <taxon>Kolteriaceae</taxon>
        <taxon>Kolteria</taxon>
    </lineage>
</organism>
<evidence type="ECO:0000256" key="1">
    <source>
        <dbReference type="SAM" id="MobiDB-lite"/>
    </source>
</evidence>